<evidence type="ECO:0000313" key="1">
    <source>
        <dbReference type="EMBL" id="EXM36282.1"/>
    </source>
</evidence>
<sequence length="122" mass="14021">MLPIENIGSQRKKFRCVRKRVCVKMRSEEDWRGRCFFNCIAGCSWAWFGLLCGGRILGFGGQAAADPSTAPAVRVPSDRGRAKSVWRDRKTNWYLQSLTHAQCIHSIAFINIKCSRYEWVLH</sequence>
<name>X0MRG5_FUSOX</name>
<protein>
    <submittedName>
        <fullName evidence="1">Uncharacterized protein</fullName>
    </submittedName>
</protein>
<dbReference type="EMBL" id="JH657918">
    <property type="protein sequence ID" value="EXM36282.1"/>
    <property type="molecule type" value="Genomic_DNA"/>
</dbReference>
<dbReference type="Proteomes" id="UP000030701">
    <property type="component" value="Unassembled WGS sequence"/>
</dbReference>
<gene>
    <name evidence="1" type="ORF">FOTG_00492</name>
</gene>
<dbReference type="HOGENOM" id="CLU_2026840_0_0_1"/>
<accession>X0MRG5</accession>
<organism evidence="1">
    <name type="scientific">Fusarium oxysporum f. sp. vasinfectum 25433</name>
    <dbReference type="NCBI Taxonomy" id="1089449"/>
    <lineage>
        <taxon>Eukaryota</taxon>
        <taxon>Fungi</taxon>
        <taxon>Dikarya</taxon>
        <taxon>Ascomycota</taxon>
        <taxon>Pezizomycotina</taxon>
        <taxon>Sordariomycetes</taxon>
        <taxon>Hypocreomycetidae</taxon>
        <taxon>Hypocreales</taxon>
        <taxon>Nectriaceae</taxon>
        <taxon>Fusarium</taxon>
        <taxon>Fusarium oxysporum species complex</taxon>
    </lineage>
</organism>
<dbReference type="AlphaFoldDB" id="X0MRG5"/>
<reference evidence="1" key="1">
    <citation type="submission" date="2011-11" db="EMBL/GenBank/DDBJ databases">
        <title>The Genome Sequence of Fusarium oxysporum Cotton.</title>
        <authorList>
            <consortium name="The Broad Institute Genome Sequencing Platform"/>
            <person name="Ma L.-J."/>
            <person name="Gale L.R."/>
            <person name="Schwartz D.C."/>
            <person name="Zhou S."/>
            <person name="Corby-Kistler H."/>
            <person name="Young S.K."/>
            <person name="Zeng Q."/>
            <person name="Gargeya S."/>
            <person name="Fitzgerald M."/>
            <person name="Haas B."/>
            <person name="Abouelleil A."/>
            <person name="Alvarado L."/>
            <person name="Arachchi H.M."/>
            <person name="Berlin A."/>
            <person name="Brown A."/>
            <person name="Chapman S.B."/>
            <person name="Chen Z."/>
            <person name="Dunbar C."/>
            <person name="Freedman E."/>
            <person name="Gearin G."/>
            <person name="Goldberg J."/>
            <person name="Griggs A."/>
            <person name="Gujja S."/>
            <person name="Heiman D."/>
            <person name="Howarth C."/>
            <person name="Larson L."/>
            <person name="Lui A."/>
            <person name="MacDonald P.J.P."/>
            <person name="Montmayeur A."/>
            <person name="Murphy C."/>
            <person name="Neiman D."/>
            <person name="Pearson M."/>
            <person name="Priest M."/>
            <person name="Roberts A."/>
            <person name="Saif S."/>
            <person name="Shea T."/>
            <person name="Shenoy N."/>
            <person name="Sisk P."/>
            <person name="Stolte C."/>
            <person name="Sykes S."/>
            <person name="Wortman J."/>
            <person name="Nusbaum C."/>
            <person name="Birren B."/>
        </authorList>
    </citation>
    <scope>NUCLEOTIDE SEQUENCE [LARGE SCALE GENOMIC DNA]</scope>
    <source>
        <strain evidence="1">25433</strain>
    </source>
</reference>
<proteinExistence type="predicted"/>
<reference evidence="1" key="2">
    <citation type="submission" date="2012-05" db="EMBL/GenBank/DDBJ databases">
        <title>The Genome Annotation of Fusarium oxysporum Cotton.</title>
        <authorList>
            <consortium name="The Broad Institute Genomics Platform"/>
            <person name="Ma L.-J."/>
            <person name="Corby-Kistler H."/>
            <person name="Broz K."/>
            <person name="Gale L.R."/>
            <person name="Jonkers W."/>
            <person name="O'Donnell K."/>
            <person name="Ploetz R."/>
            <person name="Steinberg C."/>
            <person name="Schwartz D.C."/>
            <person name="VanEtten H."/>
            <person name="Zhou S."/>
            <person name="Young S.K."/>
            <person name="Zeng Q."/>
            <person name="Gargeya S."/>
            <person name="Fitzgerald M."/>
            <person name="Abouelleil A."/>
            <person name="Alvarado L."/>
            <person name="Chapman S.B."/>
            <person name="Gainer-Dewar J."/>
            <person name="Goldberg J."/>
            <person name="Griggs A."/>
            <person name="Gujja S."/>
            <person name="Hansen M."/>
            <person name="Howarth C."/>
            <person name="Imamovic A."/>
            <person name="Ireland A."/>
            <person name="Larimer J."/>
            <person name="McCowan C."/>
            <person name="Murphy C."/>
            <person name="Pearson M."/>
            <person name="Poon T.W."/>
            <person name="Priest M."/>
            <person name="Roberts A."/>
            <person name="Saif S."/>
            <person name="Shea T."/>
            <person name="Sykes S."/>
            <person name="Wortman J."/>
            <person name="Nusbaum C."/>
            <person name="Birren B."/>
        </authorList>
    </citation>
    <scope>NUCLEOTIDE SEQUENCE</scope>
    <source>
        <strain evidence="1">25433</strain>
    </source>
</reference>